<reference evidence="1 2" key="1">
    <citation type="journal article" date="2022" name="DNA Res.">
        <title>Chromosomal-level genome assembly of the orchid tree Bauhinia variegata (Leguminosae; Cercidoideae) supports the allotetraploid origin hypothesis of Bauhinia.</title>
        <authorList>
            <person name="Zhong Y."/>
            <person name="Chen Y."/>
            <person name="Zheng D."/>
            <person name="Pang J."/>
            <person name="Liu Y."/>
            <person name="Luo S."/>
            <person name="Meng S."/>
            <person name="Qian L."/>
            <person name="Wei D."/>
            <person name="Dai S."/>
            <person name="Zhou R."/>
        </authorList>
    </citation>
    <scope>NUCLEOTIDE SEQUENCE [LARGE SCALE GENOMIC DNA]</scope>
    <source>
        <strain evidence="1">BV-YZ2020</strain>
    </source>
</reference>
<protein>
    <submittedName>
        <fullName evidence="1">Uncharacterized protein</fullName>
    </submittedName>
</protein>
<keyword evidence="2" id="KW-1185">Reference proteome</keyword>
<accession>A0ACB9PGL9</accession>
<evidence type="ECO:0000313" key="1">
    <source>
        <dbReference type="EMBL" id="KAI4347683.1"/>
    </source>
</evidence>
<proteinExistence type="predicted"/>
<organism evidence="1 2">
    <name type="scientific">Bauhinia variegata</name>
    <name type="common">Purple orchid tree</name>
    <name type="synonym">Phanera variegata</name>
    <dbReference type="NCBI Taxonomy" id="167791"/>
    <lineage>
        <taxon>Eukaryota</taxon>
        <taxon>Viridiplantae</taxon>
        <taxon>Streptophyta</taxon>
        <taxon>Embryophyta</taxon>
        <taxon>Tracheophyta</taxon>
        <taxon>Spermatophyta</taxon>
        <taxon>Magnoliopsida</taxon>
        <taxon>eudicotyledons</taxon>
        <taxon>Gunneridae</taxon>
        <taxon>Pentapetalae</taxon>
        <taxon>rosids</taxon>
        <taxon>fabids</taxon>
        <taxon>Fabales</taxon>
        <taxon>Fabaceae</taxon>
        <taxon>Cercidoideae</taxon>
        <taxon>Cercideae</taxon>
        <taxon>Bauhiniinae</taxon>
        <taxon>Bauhinia</taxon>
    </lineage>
</organism>
<sequence length="937" mass="107695">MAEIAVGLLIDKLIQFLAEETNQLTDFHGEIARIKLEFESIRSFLKDADSIAAARGDNNNSIKTWVKQVREEAFHIEDVIDVYMLQRGKHIHGGRIIRTLRRISSLIMNFKFHHEMINEIQDIRISICEIKDRSGRYGFKFNSPEHEWKSRALSGMWNDPRMASLFLEEAEVVGIESARSQLVDWLTTGSSKRTVISVLGMGGLGKTTLAKRVYDDHGVTCHFDCLVWISVSQSYNMLDILRTIIMQPLKARKEPKPEGFDSTDEKLLIGIVREYMYQKKYMIVFDDVWDIDFLGIIELALLDNNKGGRIMITTRIKDIAIFCKRSSFVHVYELQPLPPEKAWELFCKKAFQFDYDGCCPPPLEKLSLEIVDKCKGLPLAIVSIGGLLSTKDKNVFEWQALKDSLSSELESNPHLVGITKVLSLSYQDLPYDLKLCFLYFGIFPEGYSVSCTRLAKQWIAEGFIIPKKDKTLEEIAQEYLTQLIHKSLVQVSSFRFDGKPIKCQVHSLFHEIILKNMEDTSFCHALSDQYPTFHGITRRFSINNCSLDNFADIKHSPIRSVFLFNAYKLPKHFVTTLSANFKLLKVLDLENSLVTHLSDDVGKLFHLRYLSVRNTRVDILPKSISKLQNLETLDLKNSMVYVLPIGINRLLKLRYLSACYYDYNKRFDFTTERGVKIQEGVDRLTSLQKLYHVEANHGVTKLISDLRNLRQLRKLGIKYLRREDGKILCASIEAMKHLESLEVSSLSIDEMIDMQSISFASKSLQRLYLRGRLDKLPDWIPKLENLVKVRIFWSRLQDSPLKALQNLHNLLELGFSYKAYDGEELHFEEGGFQKLKVLRLKFLERLNSLIIDDGALCALEELRVGASPQLKELPRGIQHLRKLVILEFINMSNEFAVSMDPHNGKSYSIVKHIPSVLITHMVGPRTGVYSTYNLQLG</sequence>
<comment type="caution">
    <text evidence="1">The sequence shown here is derived from an EMBL/GenBank/DDBJ whole genome shotgun (WGS) entry which is preliminary data.</text>
</comment>
<name>A0ACB9PGL9_BAUVA</name>
<dbReference type="EMBL" id="CM039429">
    <property type="protein sequence ID" value="KAI4347683.1"/>
    <property type="molecule type" value="Genomic_DNA"/>
</dbReference>
<evidence type="ECO:0000313" key="2">
    <source>
        <dbReference type="Proteomes" id="UP000828941"/>
    </source>
</evidence>
<dbReference type="Proteomes" id="UP000828941">
    <property type="component" value="Chromosome 4"/>
</dbReference>
<gene>
    <name evidence="1" type="ORF">L6164_008472</name>
</gene>